<proteinExistence type="predicted"/>
<protein>
    <submittedName>
        <fullName evidence="3">Uncharacterized protein</fullName>
    </submittedName>
</protein>
<gene>
    <name evidence="3" type="ORF">AAF712_015740</name>
</gene>
<dbReference type="PANTHER" id="PTHR23159:SF31">
    <property type="entry name" value="CENTROSOME-ASSOCIATED PROTEIN CEP250 ISOFORM X1"/>
    <property type="match status" value="1"/>
</dbReference>
<feature type="region of interest" description="Disordered" evidence="2">
    <location>
        <begin position="105"/>
        <end position="172"/>
    </location>
</feature>
<feature type="region of interest" description="Disordered" evidence="2">
    <location>
        <begin position="633"/>
        <end position="775"/>
    </location>
</feature>
<dbReference type="Gene3D" id="1.10.287.1490">
    <property type="match status" value="1"/>
</dbReference>
<feature type="compositionally biased region" description="Basic and acidic residues" evidence="2">
    <location>
        <begin position="695"/>
        <end position="707"/>
    </location>
</feature>
<sequence length="800" mass="89522">MVELESELKATRESLATAQEQVVEAVTKPYTAITNDQFADALDLVVADFNNNYSGLERKFITKFAELEHQHEKQMKSLTETLNIANRGQTGSAEITKMKEEIKGLRAQIPTTEDRKRFAQLQEETDKRQSKISELEKVIDRLRNRGPAEGHDQERETKSREQARDLRKAQEQVRHLEDEKKNLASQLEEKTNEQGVSESRISQLNTQVTALEQEQEGQSQKIMSLETDKTELQKSLGRRDDEEAKLWEEIKNLRLAATQGGGNMRSLQAKVEHLERQNAGLQASIPSEEDREKLSHLQHAIEELQRENAELKSELPELEAKSKELREAQDRVKKLQSEKENLDSQLRDNSQELQEKLDEKEELDIAISTLNGRIDVLEQEQGERDDTIAALEEDKEELVDRLKGRDADLLKALAELKTLKNEVTVSSNKARTSESQHTASLATINKLRENLKTTRDLLRAAEGGLGDARRELQALKIENNGNSESVKQLQALLDTNAHEGQGRETSKDGEIADLNMEVTRLNTELTKAKDKVKDIEKTVLDLKASKDAEIANLTGQLRDKSGDTAAVALKEAEIKRKEAEITKLKEDLKEKDGAASREGDSNRREIAHLQEKLKEANETIANLRANPLNPSPIIPPPIIPPPIIPPPPNPPPPNPSSSNPLPPGSASSSRTTGELFRDLMRALQPVTSSSGMNIEEERRLAEEKRPTLEFGGPIPPVPTPAKKKKKARARGNEEEGGYMGGSDDNAGGSDEEEEEEDAAAVPELDKTDPESNKSFWRSHYSLLNLGRTRPTNKEKANNLN</sequence>
<feature type="non-terminal residue" evidence="3">
    <location>
        <position position="800"/>
    </location>
</feature>
<feature type="compositionally biased region" description="Polar residues" evidence="2">
    <location>
        <begin position="211"/>
        <end position="222"/>
    </location>
</feature>
<keyword evidence="1" id="KW-0175">Coiled coil</keyword>
<feature type="compositionally biased region" description="Basic and acidic residues" evidence="2">
    <location>
        <begin position="226"/>
        <end position="239"/>
    </location>
</feature>
<evidence type="ECO:0000313" key="3">
    <source>
        <dbReference type="EMBL" id="KAL0057616.1"/>
    </source>
</evidence>
<accession>A0ABR2Z9P8</accession>
<keyword evidence="4" id="KW-1185">Reference proteome</keyword>
<feature type="compositionally biased region" description="Basic and acidic residues" evidence="2">
    <location>
        <begin position="124"/>
        <end position="172"/>
    </location>
</feature>
<feature type="region of interest" description="Disordered" evidence="2">
    <location>
        <begin position="211"/>
        <end position="239"/>
    </location>
</feature>
<dbReference type="Proteomes" id="UP001437256">
    <property type="component" value="Unassembled WGS sequence"/>
</dbReference>
<feature type="compositionally biased region" description="Acidic residues" evidence="2">
    <location>
        <begin position="749"/>
        <end position="758"/>
    </location>
</feature>
<comment type="caution">
    <text evidence="3">The sequence shown here is derived from an EMBL/GenBank/DDBJ whole genome shotgun (WGS) entry which is preliminary data.</text>
</comment>
<dbReference type="PANTHER" id="PTHR23159">
    <property type="entry name" value="CENTROSOMAL PROTEIN 2"/>
    <property type="match status" value="1"/>
</dbReference>
<feature type="coiled-coil region" evidence="1">
    <location>
        <begin position="511"/>
        <end position="626"/>
    </location>
</feature>
<name>A0ABR2Z9P8_9AGAR</name>
<evidence type="ECO:0000256" key="1">
    <source>
        <dbReference type="SAM" id="Coils"/>
    </source>
</evidence>
<feature type="compositionally biased region" description="Pro residues" evidence="2">
    <location>
        <begin position="633"/>
        <end position="663"/>
    </location>
</feature>
<dbReference type="EMBL" id="JBBXMP010000480">
    <property type="protein sequence ID" value="KAL0057616.1"/>
    <property type="molecule type" value="Genomic_DNA"/>
</dbReference>
<evidence type="ECO:0000313" key="4">
    <source>
        <dbReference type="Proteomes" id="UP001437256"/>
    </source>
</evidence>
<organism evidence="3 4">
    <name type="scientific">Marasmius tenuissimus</name>
    <dbReference type="NCBI Taxonomy" id="585030"/>
    <lineage>
        <taxon>Eukaryota</taxon>
        <taxon>Fungi</taxon>
        <taxon>Dikarya</taxon>
        <taxon>Basidiomycota</taxon>
        <taxon>Agaricomycotina</taxon>
        <taxon>Agaricomycetes</taxon>
        <taxon>Agaricomycetidae</taxon>
        <taxon>Agaricales</taxon>
        <taxon>Marasmiineae</taxon>
        <taxon>Marasmiaceae</taxon>
        <taxon>Marasmius</taxon>
    </lineage>
</organism>
<reference evidence="3 4" key="1">
    <citation type="submission" date="2024-05" db="EMBL/GenBank/DDBJ databases">
        <title>A draft genome resource for the thread blight pathogen Marasmius tenuissimus strain MS-2.</title>
        <authorList>
            <person name="Yulfo-Soto G.E."/>
            <person name="Baruah I.K."/>
            <person name="Amoako-Attah I."/>
            <person name="Bukari Y."/>
            <person name="Meinhardt L.W."/>
            <person name="Bailey B.A."/>
            <person name="Cohen S.P."/>
        </authorList>
    </citation>
    <scope>NUCLEOTIDE SEQUENCE [LARGE SCALE GENOMIC DNA]</scope>
    <source>
        <strain evidence="3 4">MS-2</strain>
    </source>
</reference>
<feature type="coiled-coil region" evidence="1">
    <location>
        <begin position="264"/>
        <end position="408"/>
    </location>
</feature>
<evidence type="ECO:0000256" key="2">
    <source>
        <dbReference type="SAM" id="MobiDB-lite"/>
    </source>
</evidence>